<comment type="caution">
    <text evidence="2">The sequence shown here is derived from an EMBL/GenBank/DDBJ whole genome shotgun (WGS) entry which is preliminary data.</text>
</comment>
<proteinExistence type="predicted"/>
<keyword evidence="1" id="KW-0812">Transmembrane</keyword>
<sequence length="124" mass="14174">MGDQSMQTREPFIEYFTPLFYGCLVGIGCFGVCLAQTWTYIKSKDDKRPLRAIVALLFLLIVVITVLNGEVLRFYLLLNFGNYDVISKPTWFVILVHMISATVYNLGHQGGNDVSIIKLHRHLY</sequence>
<organism evidence="2 3">
    <name type="scientific">Marasmius tenuissimus</name>
    <dbReference type="NCBI Taxonomy" id="585030"/>
    <lineage>
        <taxon>Eukaryota</taxon>
        <taxon>Fungi</taxon>
        <taxon>Dikarya</taxon>
        <taxon>Basidiomycota</taxon>
        <taxon>Agaricomycotina</taxon>
        <taxon>Agaricomycetes</taxon>
        <taxon>Agaricomycetidae</taxon>
        <taxon>Agaricales</taxon>
        <taxon>Marasmiineae</taxon>
        <taxon>Marasmiaceae</taxon>
        <taxon>Marasmius</taxon>
    </lineage>
</organism>
<reference evidence="2 3" key="1">
    <citation type="submission" date="2024-05" db="EMBL/GenBank/DDBJ databases">
        <title>A draft genome resource for the thread blight pathogen Marasmius tenuissimus strain MS-2.</title>
        <authorList>
            <person name="Yulfo-Soto G.E."/>
            <person name="Baruah I.K."/>
            <person name="Amoako-Attah I."/>
            <person name="Bukari Y."/>
            <person name="Meinhardt L.W."/>
            <person name="Bailey B.A."/>
            <person name="Cohen S.P."/>
        </authorList>
    </citation>
    <scope>NUCLEOTIDE SEQUENCE [LARGE SCALE GENOMIC DNA]</scope>
    <source>
        <strain evidence="2 3">MS-2</strain>
    </source>
</reference>
<evidence type="ECO:0000313" key="3">
    <source>
        <dbReference type="Proteomes" id="UP001437256"/>
    </source>
</evidence>
<protein>
    <submittedName>
        <fullName evidence="2">Uncharacterized protein</fullName>
    </submittedName>
</protein>
<feature type="transmembrane region" description="Helical" evidence="1">
    <location>
        <begin position="53"/>
        <end position="78"/>
    </location>
</feature>
<keyword evidence="1" id="KW-1133">Transmembrane helix</keyword>
<feature type="transmembrane region" description="Helical" evidence="1">
    <location>
        <begin position="19"/>
        <end position="41"/>
    </location>
</feature>
<dbReference type="Proteomes" id="UP001437256">
    <property type="component" value="Unassembled WGS sequence"/>
</dbReference>
<keyword evidence="3" id="KW-1185">Reference proteome</keyword>
<keyword evidence="1" id="KW-0472">Membrane</keyword>
<accession>A0ABR2Z9Z3</accession>
<feature type="transmembrane region" description="Helical" evidence="1">
    <location>
        <begin position="90"/>
        <end position="107"/>
    </location>
</feature>
<evidence type="ECO:0000313" key="2">
    <source>
        <dbReference type="EMBL" id="KAL0057734.1"/>
    </source>
</evidence>
<feature type="non-terminal residue" evidence="2">
    <location>
        <position position="124"/>
    </location>
</feature>
<name>A0ABR2Z9Z3_9AGAR</name>
<dbReference type="EMBL" id="JBBXMP010000450">
    <property type="protein sequence ID" value="KAL0057734.1"/>
    <property type="molecule type" value="Genomic_DNA"/>
</dbReference>
<evidence type="ECO:0000256" key="1">
    <source>
        <dbReference type="SAM" id="Phobius"/>
    </source>
</evidence>
<gene>
    <name evidence="2" type="ORF">AAF712_015618</name>
</gene>